<dbReference type="EMBL" id="JAATEP010000011">
    <property type="protein sequence ID" value="NJP91264.1"/>
    <property type="molecule type" value="Genomic_DNA"/>
</dbReference>
<name>A0ABX1B693_9ACTN</name>
<evidence type="ECO:0000256" key="1">
    <source>
        <dbReference type="SAM" id="MobiDB-lite"/>
    </source>
</evidence>
<organism evidence="2 3">
    <name type="scientific">Nonomuraea composti</name>
    <dbReference type="NCBI Taxonomy" id="2720023"/>
    <lineage>
        <taxon>Bacteria</taxon>
        <taxon>Bacillati</taxon>
        <taxon>Actinomycetota</taxon>
        <taxon>Actinomycetes</taxon>
        <taxon>Streptosporangiales</taxon>
        <taxon>Streptosporangiaceae</taxon>
        <taxon>Nonomuraea</taxon>
    </lineage>
</organism>
<comment type="caution">
    <text evidence="2">The sequence shown here is derived from an EMBL/GenBank/DDBJ whole genome shotgun (WGS) entry which is preliminary data.</text>
</comment>
<dbReference type="RefSeq" id="WP_168010676.1">
    <property type="nucleotide sequence ID" value="NZ_JAATEP010000011.1"/>
</dbReference>
<reference evidence="2 3" key="1">
    <citation type="submission" date="2020-03" db="EMBL/GenBank/DDBJ databases">
        <title>WGS of actinomycetes isolated from Thailand.</title>
        <authorList>
            <person name="Thawai C."/>
        </authorList>
    </citation>
    <scope>NUCLEOTIDE SEQUENCE [LARGE SCALE GENOMIC DNA]</scope>
    <source>
        <strain evidence="2 3">FMUSA5-5</strain>
    </source>
</reference>
<dbReference type="Gene3D" id="1.10.357.10">
    <property type="entry name" value="Tetracycline Repressor, domain 2"/>
    <property type="match status" value="1"/>
</dbReference>
<keyword evidence="3" id="KW-1185">Reference proteome</keyword>
<sequence length="90" mass="9374">MRGIAAGLGIDPSLVIHHFTSKENLPLSIPGPTPTVLDALDGPRETLGRRILEALPASARSASTSTAGRCCSEAARRPAPTPPSPRRRPG</sequence>
<feature type="region of interest" description="Disordered" evidence="1">
    <location>
        <begin position="57"/>
        <end position="90"/>
    </location>
</feature>
<proteinExistence type="predicted"/>
<evidence type="ECO:0000313" key="2">
    <source>
        <dbReference type="EMBL" id="NJP91264.1"/>
    </source>
</evidence>
<evidence type="ECO:0000313" key="3">
    <source>
        <dbReference type="Proteomes" id="UP000696294"/>
    </source>
</evidence>
<dbReference type="Proteomes" id="UP000696294">
    <property type="component" value="Unassembled WGS sequence"/>
</dbReference>
<protein>
    <submittedName>
        <fullName evidence="2">Helix-turn-helix transcriptional regulator</fullName>
    </submittedName>
</protein>
<feature type="compositionally biased region" description="Low complexity" evidence="1">
    <location>
        <begin position="57"/>
        <end position="67"/>
    </location>
</feature>
<accession>A0ABX1B693</accession>
<gene>
    <name evidence="2" type="ORF">HCN51_17680</name>
</gene>